<feature type="binding site" evidence="11">
    <location>
        <position position="147"/>
    </location>
    <ligand>
        <name>Mg(2+)</name>
        <dbReference type="ChEBI" id="CHEBI:18420"/>
    </ligand>
</feature>
<comment type="catalytic activity">
    <reaction evidence="9 10">
        <text>L-threonyl-[protein] + FAD = FMN-L-threonyl-[protein] + AMP + H(+)</text>
        <dbReference type="Rhea" id="RHEA:36847"/>
        <dbReference type="Rhea" id="RHEA-COMP:11060"/>
        <dbReference type="Rhea" id="RHEA-COMP:11061"/>
        <dbReference type="ChEBI" id="CHEBI:15378"/>
        <dbReference type="ChEBI" id="CHEBI:30013"/>
        <dbReference type="ChEBI" id="CHEBI:57692"/>
        <dbReference type="ChEBI" id="CHEBI:74257"/>
        <dbReference type="ChEBI" id="CHEBI:456215"/>
        <dbReference type="EC" id="2.7.1.180"/>
    </reaction>
</comment>
<evidence type="ECO:0000256" key="1">
    <source>
        <dbReference type="ARBA" id="ARBA00011955"/>
    </source>
</evidence>
<evidence type="ECO:0000256" key="7">
    <source>
        <dbReference type="ARBA" id="ARBA00022842"/>
    </source>
</evidence>
<dbReference type="EC" id="2.7.1.180" evidence="1 10"/>
<dbReference type="Proteomes" id="UP000269331">
    <property type="component" value="Chromosome"/>
</dbReference>
<dbReference type="InterPro" id="IPR024932">
    <property type="entry name" value="ApbE"/>
</dbReference>
<keyword evidence="7 10" id="KW-0460">Magnesium</keyword>
<proteinExistence type="inferred from homology"/>
<dbReference type="KEGG" id="srq:SR187_6665"/>
<keyword evidence="4 10" id="KW-0808">Transferase</keyword>
<keyword evidence="5 10" id="KW-0479">Metal-binding</keyword>
<dbReference type="PANTHER" id="PTHR30040">
    <property type="entry name" value="THIAMINE BIOSYNTHESIS LIPOPROTEIN APBE"/>
    <property type="match status" value="1"/>
</dbReference>
<reference evidence="12 13" key="1">
    <citation type="journal article" date="2018" name="Genome Biol. Evol.">
        <title>Complete Genome Sequence of Streptococcus ruminantium sp. nov. GUT-187T (=DSM 104980T =JCM 31869T), the Type Strain of S. ruminantium, and Comparison with Genome Sequences of Streptococcus suis Strains.</title>
        <authorList>
            <person name="Tohya M."/>
            <person name="Sekizaki T."/>
            <person name="Miyoshi-Akiyama T."/>
        </authorList>
    </citation>
    <scope>NUCLEOTIDE SEQUENCE [LARGE SCALE GENOMIC DNA]</scope>
    <source>
        <strain evidence="12 13">GUT187T</strain>
    </source>
</reference>
<comment type="similarity">
    <text evidence="10">Belongs to the ApbE family.</text>
</comment>
<dbReference type="AlphaFoldDB" id="A0A2Z5U4F5"/>
<protein>
    <recommendedName>
        <fullName evidence="2 10">FAD:protein FMN transferase</fullName>
        <ecNumber evidence="1 10">2.7.1.180</ecNumber>
    </recommendedName>
    <alternativeName>
        <fullName evidence="8 10">Flavin transferase</fullName>
    </alternativeName>
</protein>
<accession>A0A2Z5U4F5</accession>
<evidence type="ECO:0000313" key="12">
    <source>
        <dbReference type="EMBL" id="BBA92938.1"/>
    </source>
</evidence>
<dbReference type="OrthoDB" id="9778595at2"/>
<evidence type="ECO:0000256" key="11">
    <source>
        <dbReference type="PIRSR" id="PIRSR006268-2"/>
    </source>
</evidence>
<keyword evidence="3 10" id="KW-0285">Flavoprotein</keyword>
<sequence length="342" mass="37803">MQASSRIIRLMGTMIETKIWHEQAETILDQVEELLYLYKDRFSANDLTSELMEVNLNAGVQAVPVTQDLYELIKLGKKHSLAEDSFLNITIGPLVQAWRIGFGDANIPHQEIINKKLKLIDPADIELDDEEQMVYLPKKGMAIDLGALAKGYVADRIVEFLKRMDVAAGLINLGGNVLTFGQAPHNPDGYWRIGIQDPQKVRGENALVLKISQESVVTSGVYERTLTVNGKNYHHILSSETGYPIETNLASLTIISKRSVDGEIWTTRLFGQAIPEIFEMVCQIPEVEAVLIDTEGRILLTPSLVDRVEIGLERVSDGLASPSEGSFGMRVTSDIVSGASVL</sequence>
<dbReference type="GO" id="GO:0016740">
    <property type="term" value="F:transferase activity"/>
    <property type="evidence" value="ECO:0007669"/>
    <property type="project" value="UniProtKB-UniRule"/>
</dbReference>
<dbReference type="GeneID" id="52229866"/>
<dbReference type="GO" id="GO:0046872">
    <property type="term" value="F:metal ion binding"/>
    <property type="evidence" value="ECO:0007669"/>
    <property type="project" value="UniProtKB-UniRule"/>
</dbReference>
<evidence type="ECO:0000256" key="5">
    <source>
        <dbReference type="ARBA" id="ARBA00022723"/>
    </source>
</evidence>
<organism evidence="12 13">
    <name type="scientific">Streptococcus ruminantium</name>
    <dbReference type="NCBI Taxonomy" id="1917441"/>
    <lineage>
        <taxon>Bacteria</taxon>
        <taxon>Bacillati</taxon>
        <taxon>Bacillota</taxon>
        <taxon>Bacilli</taxon>
        <taxon>Lactobacillales</taxon>
        <taxon>Streptococcaceae</taxon>
        <taxon>Streptococcus</taxon>
    </lineage>
</organism>
<gene>
    <name evidence="12" type="ORF">SR187_6665</name>
</gene>
<evidence type="ECO:0000256" key="6">
    <source>
        <dbReference type="ARBA" id="ARBA00022827"/>
    </source>
</evidence>
<dbReference type="InterPro" id="IPR003374">
    <property type="entry name" value="ApbE-like_sf"/>
</dbReference>
<keyword evidence="6 10" id="KW-0274">FAD</keyword>
<evidence type="ECO:0000256" key="4">
    <source>
        <dbReference type="ARBA" id="ARBA00022679"/>
    </source>
</evidence>
<dbReference type="EMBL" id="AP018400">
    <property type="protein sequence ID" value="BBA92938.1"/>
    <property type="molecule type" value="Genomic_DNA"/>
</dbReference>
<feature type="binding site" evidence="11">
    <location>
        <position position="267"/>
    </location>
    <ligand>
        <name>Mg(2+)</name>
        <dbReference type="ChEBI" id="CHEBI:18420"/>
    </ligand>
</feature>
<evidence type="ECO:0000256" key="2">
    <source>
        <dbReference type="ARBA" id="ARBA00016337"/>
    </source>
</evidence>
<comment type="cofactor">
    <cofactor evidence="11">
        <name>Mg(2+)</name>
        <dbReference type="ChEBI" id="CHEBI:18420"/>
    </cofactor>
    <cofactor evidence="11">
        <name>Mn(2+)</name>
        <dbReference type="ChEBI" id="CHEBI:29035"/>
    </cofactor>
    <text evidence="11">Magnesium. Can also use manganese.</text>
</comment>
<dbReference type="Pfam" id="PF02424">
    <property type="entry name" value="ApbE"/>
    <property type="match status" value="1"/>
</dbReference>
<dbReference type="RefSeq" id="WP_120171905.1">
    <property type="nucleotide sequence ID" value="NZ_AP018400.1"/>
</dbReference>
<evidence type="ECO:0000256" key="8">
    <source>
        <dbReference type="ARBA" id="ARBA00031306"/>
    </source>
</evidence>
<evidence type="ECO:0000313" key="13">
    <source>
        <dbReference type="Proteomes" id="UP000269331"/>
    </source>
</evidence>
<dbReference type="PIRSF" id="PIRSF006268">
    <property type="entry name" value="ApbE"/>
    <property type="match status" value="1"/>
</dbReference>
<name>A0A2Z5U4F5_9STRE</name>
<evidence type="ECO:0000256" key="10">
    <source>
        <dbReference type="PIRNR" id="PIRNR006268"/>
    </source>
</evidence>
<evidence type="ECO:0000256" key="3">
    <source>
        <dbReference type="ARBA" id="ARBA00022630"/>
    </source>
</evidence>
<evidence type="ECO:0000256" key="9">
    <source>
        <dbReference type="ARBA" id="ARBA00048540"/>
    </source>
</evidence>
<dbReference type="Gene3D" id="3.10.520.10">
    <property type="entry name" value="ApbE-like domains"/>
    <property type="match status" value="1"/>
</dbReference>
<dbReference type="SUPFAM" id="SSF143631">
    <property type="entry name" value="ApbE-like"/>
    <property type="match status" value="1"/>
</dbReference>
<dbReference type="PANTHER" id="PTHR30040:SF2">
    <property type="entry name" value="FAD:PROTEIN FMN TRANSFERASE"/>
    <property type="match status" value="1"/>
</dbReference>